<dbReference type="Proteomes" id="UP000824029">
    <property type="component" value="Unassembled WGS sequence"/>
</dbReference>
<dbReference type="Gene3D" id="3.40.50.1000">
    <property type="entry name" value="HAD superfamily/HAD-like"/>
    <property type="match status" value="1"/>
</dbReference>
<reference evidence="1" key="1">
    <citation type="journal article" date="2021" name="PeerJ">
        <title>Extensive microbial diversity within the chicken gut microbiome revealed by metagenomics and culture.</title>
        <authorList>
            <person name="Gilroy R."/>
            <person name="Ravi A."/>
            <person name="Getino M."/>
            <person name="Pursley I."/>
            <person name="Horton D.L."/>
            <person name="Alikhan N.F."/>
            <person name="Baker D."/>
            <person name="Gharbi K."/>
            <person name="Hall N."/>
            <person name="Watson M."/>
            <person name="Adriaenssens E.M."/>
            <person name="Foster-Nyarko E."/>
            <person name="Jarju S."/>
            <person name="Secka A."/>
            <person name="Antonio M."/>
            <person name="Oren A."/>
            <person name="Chaudhuri R.R."/>
            <person name="La Ragione R."/>
            <person name="Hildebrand F."/>
            <person name="Pallen M.J."/>
        </authorList>
    </citation>
    <scope>NUCLEOTIDE SEQUENCE</scope>
    <source>
        <strain evidence="1">ChiHecolR3B27-1887</strain>
    </source>
</reference>
<name>A0A9D2DIY1_9ACTN</name>
<protein>
    <submittedName>
        <fullName evidence="1">HAD family hydrolase</fullName>
    </submittedName>
</protein>
<dbReference type="InterPro" id="IPR036412">
    <property type="entry name" value="HAD-like_sf"/>
</dbReference>
<organism evidence="1 2">
    <name type="scientific">Candidatus Olsenella stercoravium</name>
    <dbReference type="NCBI Taxonomy" id="2838713"/>
    <lineage>
        <taxon>Bacteria</taxon>
        <taxon>Bacillati</taxon>
        <taxon>Actinomycetota</taxon>
        <taxon>Coriobacteriia</taxon>
        <taxon>Coriobacteriales</taxon>
        <taxon>Atopobiaceae</taxon>
        <taxon>Olsenella</taxon>
    </lineage>
</organism>
<dbReference type="EMBL" id="DXBZ01000025">
    <property type="protein sequence ID" value="HIZ17665.1"/>
    <property type="molecule type" value="Genomic_DNA"/>
</dbReference>
<gene>
    <name evidence="1" type="ORF">IAA22_00905</name>
</gene>
<sequence>MIRAVLFDLDDTLLRLNLAAFIARYVAGATRLLASVARTSPVSVGVPYARAFLAMDAQDREDSLTNERLFNQTFYASTGIPLDDPVIADLMTCYEETVVPGFSGGIVGARPVEGARAAIHAVHDAGLVCALATNPTFSLTCDRARMGWAGVSEDDFALVSTYSNSTRCKPSVRYYQEFANQLGVRLEECLMVGNDAVRDIVRPDCGLRTAYVGHARPRDAVWRGPMERLARELPDLVARLDERDA</sequence>
<reference evidence="1" key="2">
    <citation type="submission" date="2021-04" db="EMBL/GenBank/DDBJ databases">
        <authorList>
            <person name="Gilroy R."/>
        </authorList>
    </citation>
    <scope>NUCLEOTIDE SEQUENCE</scope>
    <source>
        <strain evidence="1">ChiHecolR3B27-1887</strain>
    </source>
</reference>
<evidence type="ECO:0000313" key="1">
    <source>
        <dbReference type="EMBL" id="HIZ17665.1"/>
    </source>
</evidence>
<proteinExistence type="predicted"/>
<dbReference type="Pfam" id="PF00702">
    <property type="entry name" value="Hydrolase"/>
    <property type="match status" value="1"/>
</dbReference>
<dbReference type="GO" id="GO:0016787">
    <property type="term" value="F:hydrolase activity"/>
    <property type="evidence" value="ECO:0007669"/>
    <property type="project" value="UniProtKB-KW"/>
</dbReference>
<keyword evidence="1" id="KW-0378">Hydrolase</keyword>
<dbReference type="InterPro" id="IPR023214">
    <property type="entry name" value="HAD_sf"/>
</dbReference>
<comment type="caution">
    <text evidence="1">The sequence shown here is derived from an EMBL/GenBank/DDBJ whole genome shotgun (WGS) entry which is preliminary data.</text>
</comment>
<accession>A0A9D2DIY1</accession>
<evidence type="ECO:0000313" key="2">
    <source>
        <dbReference type="Proteomes" id="UP000824029"/>
    </source>
</evidence>
<dbReference type="AlphaFoldDB" id="A0A9D2DIY1"/>
<dbReference type="SUPFAM" id="SSF56784">
    <property type="entry name" value="HAD-like"/>
    <property type="match status" value="1"/>
</dbReference>